<dbReference type="InterPro" id="IPR036866">
    <property type="entry name" value="RibonucZ/Hydroxyglut_hydro"/>
</dbReference>
<dbReference type="PIRSF" id="PIRSF038896">
    <property type="entry name" value="NAPE-PLD"/>
    <property type="match status" value="1"/>
</dbReference>
<organism evidence="2 3">
    <name type="scientific">Adhaeribacter radiodurans</name>
    <dbReference type="NCBI Taxonomy" id="2745197"/>
    <lineage>
        <taxon>Bacteria</taxon>
        <taxon>Pseudomonadati</taxon>
        <taxon>Bacteroidota</taxon>
        <taxon>Cytophagia</taxon>
        <taxon>Cytophagales</taxon>
        <taxon>Hymenobacteraceae</taxon>
        <taxon>Adhaeribacter</taxon>
    </lineage>
</organism>
<gene>
    <name evidence="2" type="ORF">HUW48_07400</name>
</gene>
<dbReference type="SUPFAM" id="SSF56281">
    <property type="entry name" value="Metallo-hydrolase/oxidoreductase"/>
    <property type="match status" value="1"/>
</dbReference>
<dbReference type="GO" id="GO:0005737">
    <property type="term" value="C:cytoplasm"/>
    <property type="evidence" value="ECO:0007669"/>
    <property type="project" value="TreeGrafter"/>
</dbReference>
<name>A0A7L7LF73_9BACT</name>
<dbReference type="Proteomes" id="UP000514509">
    <property type="component" value="Chromosome"/>
</dbReference>
<protein>
    <submittedName>
        <fullName evidence="2">MBL fold metallo-hydrolase</fullName>
    </submittedName>
</protein>
<dbReference type="SMART" id="SM00849">
    <property type="entry name" value="Lactamase_B"/>
    <property type="match status" value="1"/>
</dbReference>
<dbReference type="Gene3D" id="3.60.15.10">
    <property type="entry name" value="Ribonuclease Z/Hydroxyacylglutathione hydrolase-like"/>
    <property type="match status" value="1"/>
</dbReference>
<dbReference type="Pfam" id="PF12706">
    <property type="entry name" value="Lactamase_B_2"/>
    <property type="match status" value="1"/>
</dbReference>
<keyword evidence="3" id="KW-1185">Reference proteome</keyword>
<sequence>MIVLLSITTLTLSVVLFLQHPKFGKHASGARLEGIKQSPHFKEGKFQNLSYTPDLAEGASYYRVMKEFFFNKSSRNVPATVLPSQKTDLLNLPQDQDVLVWFGHSSYFIQLDGKRILVDPIFSGSASPVKFTTPSFKGSDVYTVDDIPDIDYLLISHDHWDHLDYETVLKLKPKVIKVITGLGTGAHLEYWGYAPDRIIEKDWNEEVPLEDGFMVYTTPGRHFSGRGLKRNQSLWTSFVLKTPSMKIFIGGDSGYDTHFKTIGDTYGPFDLAILECGQYNAYWKYIHMMPEEVVQAAQDLGSTKLFPVHWAKFSLALHAWDEPIIRVTAEAQRRQMPLLHPMIGEAVPLKETKSFTRWWEKVASMPSKLVTEPGPLTMAD</sequence>
<dbReference type="KEGG" id="add:HUW48_07400"/>
<keyword evidence="2" id="KW-0378">Hydrolase</keyword>
<dbReference type="InterPro" id="IPR001279">
    <property type="entry name" value="Metallo-B-lactamas"/>
</dbReference>
<dbReference type="GO" id="GO:0070290">
    <property type="term" value="F:N-acylphosphatidylethanolamine-specific phospholipase D activity"/>
    <property type="evidence" value="ECO:0007669"/>
    <property type="project" value="InterPro"/>
</dbReference>
<evidence type="ECO:0000259" key="1">
    <source>
        <dbReference type="SMART" id="SM00849"/>
    </source>
</evidence>
<evidence type="ECO:0000313" key="2">
    <source>
        <dbReference type="EMBL" id="QMU31480.1"/>
    </source>
</evidence>
<dbReference type="EMBL" id="CP055153">
    <property type="protein sequence ID" value="QMU31480.1"/>
    <property type="molecule type" value="Genomic_DNA"/>
</dbReference>
<reference evidence="2 3" key="2">
    <citation type="submission" date="2020-08" db="EMBL/GenBank/DDBJ databases">
        <title>Adhaeribacter dokdonensis sp. nov., isolated from the rhizosphere of Elymus tsukushiensis, a plant native to the Dokdo Islands, Republic of Korea.</title>
        <authorList>
            <person name="Ghim S.Y."/>
        </authorList>
    </citation>
    <scope>NUCLEOTIDE SEQUENCE [LARGE SCALE GENOMIC DNA]</scope>
    <source>
        <strain evidence="2 3">KUDC8001</strain>
    </source>
</reference>
<evidence type="ECO:0000313" key="3">
    <source>
        <dbReference type="Proteomes" id="UP000514509"/>
    </source>
</evidence>
<dbReference type="PANTHER" id="PTHR15032">
    <property type="entry name" value="N-ACYL-PHOSPHATIDYLETHANOLAMINE-HYDROLYZING PHOSPHOLIPASE D"/>
    <property type="match status" value="1"/>
</dbReference>
<dbReference type="AlphaFoldDB" id="A0A7L7LF73"/>
<proteinExistence type="predicted"/>
<dbReference type="GO" id="GO:0008270">
    <property type="term" value="F:zinc ion binding"/>
    <property type="evidence" value="ECO:0007669"/>
    <property type="project" value="InterPro"/>
</dbReference>
<dbReference type="InterPro" id="IPR024884">
    <property type="entry name" value="NAPE-PLD"/>
</dbReference>
<feature type="domain" description="Metallo-beta-lactamase" evidence="1">
    <location>
        <begin position="103"/>
        <end position="309"/>
    </location>
</feature>
<dbReference type="PANTHER" id="PTHR15032:SF4">
    <property type="entry name" value="N-ACYL-PHOSPHATIDYLETHANOLAMINE-HYDROLYZING PHOSPHOLIPASE D"/>
    <property type="match status" value="1"/>
</dbReference>
<accession>A0A7L7LF73</accession>
<reference evidence="2 3" key="1">
    <citation type="submission" date="2020-06" db="EMBL/GenBank/DDBJ databases">
        <authorList>
            <person name="Hwang Y.J."/>
        </authorList>
    </citation>
    <scope>NUCLEOTIDE SEQUENCE [LARGE SCALE GENOMIC DNA]</scope>
    <source>
        <strain evidence="2 3">KUDC8001</strain>
    </source>
</reference>